<keyword evidence="2" id="KW-0238">DNA-binding</keyword>
<dbReference type="Pfam" id="PF12833">
    <property type="entry name" value="HTH_18"/>
    <property type="match status" value="1"/>
</dbReference>
<sequence>MEKALVTDGVSARTATALLRPGILAFGGAIAPSDLHAHHAVQVLTASTPITVMDASGTRHRGTQVIVPADAPHRIDAGADHGAALYLDPETVAGAAADRRAHESGWAPAQHPLPVDLARAALADQVAAIIGELRRNSVPAGGARHPAVTEALRVLPTLVPDRSIRGADVARRVGLSPARLSHLFAAQVGIPLRPYILWLRLRVAIIRVHAGDDLAAAAAAAGFDDTAHLTRTCRRTFGFFPAALNRAAQWDLGDGAWQQVAQSANGG</sequence>
<keyword evidence="6" id="KW-1185">Reference proteome</keyword>
<evidence type="ECO:0000256" key="3">
    <source>
        <dbReference type="ARBA" id="ARBA00023163"/>
    </source>
</evidence>
<dbReference type="Proteomes" id="UP001519325">
    <property type="component" value="Unassembled WGS sequence"/>
</dbReference>
<comment type="caution">
    <text evidence="5">The sequence shown here is derived from an EMBL/GenBank/DDBJ whole genome shotgun (WGS) entry which is preliminary data.</text>
</comment>
<gene>
    <name evidence="5" type="ORF">BJ987_003896</name>
</gene>
<evidence type="ECO:0000256" key="2">
    <source>
        <dbReference type="ARBA" id="ARBA00023125"/>
    </source>
</evidence>
<protein>
    <submittedName>
        <fullName evidence="5">AraC-like DNA-binding protein</fullName>
    </submittedName>
</protein>
<dbReference type="PANTHER" id="PTHR46796">
    <property type="entry name" value="HTH-TYPE TRANSCRIPTIONAL ACTIVATOR RHAS-RELATED"/>
    <property type="match status" value="1"/>
</dbReference>
<organism evidence="5 6">
    <name type="scientific">Nocardia goodfellowii</name>
    <dbReference type="NCBI Taxonomy" id="882446"/>
    <lineage>
        <taxon>Bacteria</taxon>
        <taxon>Bacillati</taxon>
        <taxon>Actinomycetota</taxon>
        <taxon>Actinomycetes</taxon>
        <taxon>Mycobacteriales</taxon>
        <taxon>Nocardiaceae</taxon>
        <taxon>Nocardia</taxon>
    </lineage>
</organism>
<evidence type="ECO:0000256" key="1">
    <source>
        <dbReference type="ARBA" id="ARBA00023015"/>
    </source>
</evidence>
<dbReference type="PANTHER" id="PTHR46796:SF15">
    <property type="entry name" value="BLL1074 PROTEIN"/>
    <property type="match status" value="1"/>
</dbReference>
<dbReference type="SMART" id="SM00342">
    <property type="entry name" value="HTH_ARAC"/>
    <property type="match status" value="1"/>
</dbReference>
<evidence type="ECO:0000259" key="4">
    <source>
        <dbReference type="PROSITE" id="PS01124"/>
    </source>
</evidence>
<evidence type="ECO:0000313" key="5">
    <source>
        <dbReference type="EMBL" id="MBP2190995.1"/>
    </source>
</evidence>
<dbReference type="PROSITE" id="PS01124">
    <property type="entry name" value="HTH_ARAC_FAMILY_2"/>
    <property type="match status" value="1"/>
</dbReference>
<accession>A0ABS4QH14</accession>
<keyword evidence="1" id="KW-0805">Transcription regulation</keyword>
<dbReference type="EMBL" id="JAGGMR010000001">
    <property type="protein sequence ID" value="MBP2190995.1"/>
    <property type="molecule type" value="Genomic_DNA"/>
</dbReference>
<dbReference type="InterPro" id="IPR018060">
    <property type="entry name" value="HTH_AraC"/>
</dbReference>
<proteinExistence type="predicted"/>
<dbReference type="RefSeq" id="WP_209891931.1">
    <property type="nucleotide sequence ID" value="NZ_JAGGMR010000001.1"/>
</dbReference>
<evidence type="ECO:0000313" key="6">
    <source>
        <dbReference type="Proteomes" id="UP001519325"/>
    </source>
</evidence>
<name>A0ABS4QH14_9NOCA</name>
<keyword evidence="3" id="KW-0804">Transcription</keyword>
<dbReference type="Gene3D" id="1.10.10.60">
    <property type="entry name" value="Homeodomain-like"/>
    <property type="match status" value="1"/>
</dbReference>
<feature type="domain" description="HTH araC/xylS-type" evidence="4">
    <location>
        <begin position="149"/>
        <end position="247"/>
    </location>
</feature>
<dbReference type="InterPro" id="IPR050204">
    <property type="entry name" value="AraC_XylS_family_regulators"/>
</dbReference>
<reference evidence="5 6" key="1">
    <citation type="submission" date="2021-03" db="EMBL/GenBank/DDBJ databases">
        <title>Sequencing the genomes of 1000 actinobacteria strains.</title>
        <authorList>
            <person name="Klenk H.-P."/>
        </authorList>
    </citation>
    <scope>NUCLEOTIDE SEQUENCE [LARGE SCALE GENOMIC DNA]</scope>
    <source>
        <strain evidence="5 6">DSM 45516</strain>
    </source>
</reference>